<dbReference type="EMBL" id="JAWDGP010002389">
    <property type="protein sequence ID" value="KAK3783581.1"/>
    <property type="molecule type" value="Genomic_DNA"/>
</dbReference>
<comment type="caution">
    <text evidence="1">The sequence shown here is derived from an EMBL/GenBank/DDBJ whole genome shotgun (WGS) entry which is preliminary data.</text>
</comment>
<name>A0AAE1AAS1_9GAST</name>
<evidence type="ECO:0000313" key="1">
    <source>
        <dbReference type="EMBL" id="KAK3783581.1"/>
    </source>
</evidence>
<accession>A0AAE1AAS1</accession>
<organism evidence="1 2">
    <name type="scientific">Elysia crispata</name>
    <name type="common">lettuce slug</name>
    <dbReference type="NCBI Taxonomy" id="231223"/>
    <lineage>
        <taxon>Eukaryota</taxon>
        <taxon>Metazoa</taxon>
        <taxon>Spiralia</taxon>
        <taxon>Lophotrochozoa</taxon>
        <taxon>Mollusca</taxon>
        <taxon>Gastropoda</taxon>
        <taxon>Heterobranchia</taxon>
        <taxon>Euthyneura</taxon>
        <taxon>Panpulmonata</taxon>
        <taxon>Sacoglossa</taxon>
        <taxon>Placobranchoidea</taxon>
        <taxon>Plakobranchidae</taxon>
        <taxon>Elysia</taxon>
    </lineage>
</organism>
<reference evidence="1" key="1">
    <citation type="journal article" date="2023" name="G3 (Bethesda)">
        <title>A reference genome for the long-term kleptoplast-retaining sea slug Elysia crispata morphotype clarki.</title>
        <authorList>
            <person name="Eastman K.E."/>
            <person name="Pendleton A.L."/>
            <person name="Shaikh M.A."/>
            <person name="Suttiyut T."/>
            <person name="Ogas R."/>
            <person name="Tomko P."/>
            <person name="Gavelis G."/>
            <person name="Widhalm J.R."/>
            <person name="Wisecaver J.H."/>
        </authorList>
    </citation>
    <scope>NUCLEOTIDE SEQUENCE</scope>
    <source>
        <strain evidence="1">ECLA1</strain>
    </source>
</reference>
<keyword evidence="2" id="KW-1185">Reference proteome</keyword>
<proteinExistence type="predicted"/>
<evidence type="ECO:0000313" key="2">
    <source>
        <dbReference type="Proteomes" id="UP001283361"/>
    </source>
</evidence>
<dbReference type="Proteomes" id="UP001283361">
    <property type="component" value="Unassembled WGS sequence"/>
</dbReference>
<protein>
    <submittedName>
        <fullName evidence="1">Uncharacterized protein</fullName>
    </submittedName>
</protein>
<sequence>MHMIKLDPIQKSIICITPCLPRYTDLTGQADRVRWLSIRSSRVQHSASGTVVPHAGRCNDRTSIETCAARSKALMTIDQNLEPKTTVSIYKFRY</sequence>
<gene>
    <name evidence="1" type="ORF">RRG08_055459</name>
</gene>
<dbReference type="AlphaFoldDB" id="A0AAE1AAS1"/>